<dbReference type="Proteomes" id="UP000028007">
    <property type="component" value="Unassembled WGS sequence"/>
</dbReference>
<name>A0A081PDW1_9SPHI</name>
<evidence type="ECO:0000313" key="1">
    <source>
        <dbReference type="EMBL" id="KEQ28884.1"/>
    </source>
</evidence>
<dbReference type="EMBL" id="JNFF01000096">
    <property type="protein sequence ID" value="KEQ28884.1"/>
    <property type="molecule type" value="Genomic_DNA"/>
</dbReference>
<protein>
    <submittedName>
        <fullName evidence="1">Uncharacterized protein</fullName>
    </submittedName>
</protein>
<keyword evidence="2" id="KW-1185">Reference proteome</keyword>
<proteinExistence type="predicted"/>
<evidence type="ECO:0000313" key="2">
    <source>
        <dbReference type="Proteomes" id="UP000028007"/>
    </source>
</evidence>
<dbReference type="AlphaFoldDB" id="A0A081PDW1"/>
<gene>
    <name evidence="1" type="ORF">N180_20295</name>
</gene>
<sequence length="98" mass="10232">MRFITAYRSNYRSVVTVKFPNSYIMKIEKLSLSNVKNVLSRAELKSIMAGSGTGGGGGGGFPDPGTGSGACGTHYSYCISGPQVNCCSGLTCYQSACI</sequence>
<reference evidence="1 2" key="1">
    <citation type="journal article" date="1992" name="Int. J. Syst. Bacteriol.">
        <title>Sphingobacterium antarcticus sp. nov. a Psychrotrophic Bacterium from the Soils of Schirmacher Oasis, Antarctica.</title>
        <authorList>
            <person name="Shivaji S."/>
            <person name="Ray M.K."/>
            <person name="Rao N.S."/>
            <person name="Saiserr L."/>
            <person name="Jagannadham M.V."/>
            <person name="Kumar G.S."/>
            <person name="Reddy G."/>
            <person name="Bhargava P.M."/>
        </authorList>
    </citation>
    <scope>NUCLEOTIDE SEQUENCE [LARGE SCALE GENOMIC DNA]</scope>
    <source>
        <strain evidence="1 2">4BY</strain>
    </source>
</reference>
<accession>A0A081PDW1</accession>
<organism evidence="1 2">
    <name type="scientific">Pedobacter antarcticus 4BY</name>
    <dbReference type="NCBI Taxonomy" id="1358423"/>
    <lineage>
        <taxon>Bacteria</taxon>
        <taxon>Pseudomonadati</taxon>
        <taxon>Bacteroidota</taxon>
        <taxon>Sphingobacteriia</taxon>
        <taxon>Sphingobacteriales</taxon>
        <taxon>Sphingobacteriaceae</taxon>
        <taxon>Pedobacter</taxon>
    </lineage>
</organism>
<comment type="caution">
    <text evidence="1">The sequence shown here is derived from an EMBL/GenBank/DDBJ whole genome shotgun (WGS) entry which is preliminary data.</text>
</comment>